<dbReference type="Pfam" id="PF13673">
    <property type="entry name" value="Acetyltransf_10"/>
    <property type="match status" value="1"/>
</dbReference>
<evidence type="ECO:0000259" key="2">
    <source>
        <dbReference type="PROSITE" id="PS51186"/>
    </source>
</evidence>
<keyword evidence="1" id="KW-0812">Transmembrane</keyword>
<comment type="caution">
    <text evidence="3">The sequence shown here is derived from an EMBL/GenBank/DDBJ whole genome shotgun (WGS) entry which is preliminary data.</text>
</comment>
<dbReference type="eggNOG" id="COG0454">
    <property type="taxonomic scope" value="Bacteria"/>
</dbReference>
<dbReference type="AlphaFoldDB" id="N8YEL9"/>
<dbReference type="HOGENOM" id="CLU_120448_2_0_6"/>
<dbReference type="STRING" id="202952.GCA_000747725_03863"/>
<feature type="transmembrane region" description="Helical" evidence="1">
    <location>
        <begin position="62"/>
        <end position="80"/>
    </location>
</feature>
<evidence type="ECO:0000313" key="4">
    <source>
        <dbReference type="Proteomes" id="UP000013117"/>
    </source>
</evidence>
<dbReference type="GO" id="GO:0016747">
    <property type="term" value="F:acyltransferase activity, transferring groups other than amino-acyl groups"/>
    <property type="evidence" value="ECO:0007669"/>
    <property type="project" value="InterPro"/>
</dbReference>
<accession>N8YEL9</accession>
<dbReference type="PROSITE" id="PS51186">
    <property type="entry name" value="GNAT"/>
    <property type="match status" value="1"/>
</dbReference>
<gene>
    <name evidence="3" type="ORF">F960_00565</name>
</gene>
<sequence>MQDFFIREATLEDISDITAIIEPYTHQFVIAHEGYSHFTTEAIKKVLQKEGIRYFVAVKDGLVIGVIAYLLPAHLVHFFVKKSNQGKGVGRKLWHFVENLALQQNIAEFTVNSNCESQVVYEHLGFSQTGPVADRAGLRFVPMKKIY</sequence>
<dbReference type="Gene3D" id="3.40.630.30">
    <property type="match status" value="1"/>
</dbReference>
<reference evidence="3 4" key="1">
    <citation type="submission" date="2013-02" db="EMBL/GenBank/DDBJ databases">
        <title>The Genome Sequence of Acinetobacter gerneri CIP 107464.</title>
        <authorList>
            <consortium name="The Broad Institute Genome Sequencing Platform"/>
            <consortium name="The Broad Institute Genome Sequencing Center for Infectious Disease"/>
            <person name="Cerqueira G."/>
            <person name="Feldgarden M."/>
            <person name="Courvalin P."/>
            <person name="Perichon B."/>
            <person name="Grillot-Courvalin C."/>
            <person name="Clermont D."/>
            <person name="Rocha E."/>
            <person name="Yoon E.-J."/>
            <person name="Nemec A."/>
            <person name="Walker B."/>
            <person name="Young S.K."/>
            <person name="Zeng Q."/>
            <person name="Gargeya S."/>
            <person name="Fitzgerald M."/>
            <person name="Haas B."/>
            <person name="Abouelleil A."/>
            <person name="Alvarado L."/>
            <person name="Arachchi H.M."/>
            <person name="Berlin A.M."/>
            <person name="Chapman S.B."/>
            <person name="Dewar J."/>
            <person name="Goldberg J."/>
            <person name="Griggs A."/>
            <person name="Gujja S."/>
            <person name="Hansen M."/>
            <person name="Howarth C."/>
            <person name="Imamovic A."/>
            <person name="Larimer J."/>
            <person name="McCowan C."/>
            <person name="Murphy C."/>
            <person name="Neiman D."/>
            <person name="Pearson M."/>
            <person name="Priest M."/>
            <person name="Roberts A."/>
            <person name="Saif S."/>
            <person name="Shea T."/>
            <person name="Sisk P."/>
            <person name="Sykes S."/>
            <person name="Wortman J."/>
            <person name="Nusbaum C."/>
            <person name="Birren B."/>
        </authorList>
    </citation>
    <scope>NUCLEOTIDE SEQUENCE [LARGE SCALE GENOMIC DNA]</scope>
    <source>
        <strain evidence="3 4">CIP 107464</strain>
    </source>
</reference>
<dbReference type="PATRIC" id="fig|1120926.3.peg.532"/>
<dbReference type="InterPro" id="IPR016181">
    <property type="entry name" value="Acyl_CoA_acyltransferase"/>
</dbReference>
<dbReference type="EMBL" id="APPN01000046">
    <property type="protein sequence ID" value="ENV35267.1"/>
    <property type="molecule type" value="Genomic_DNA"/>
</dbReference>
<dbReference type="Proteomes" id="UP000013117">
    <property type="component" value="Unassembled WGS sequence"/>
</dbReference>
<dbReference type="CDD" id="cd04301">
    <property type="entry name" value="NAT_SF"/>
    <property type="match status" value="1"/>
</dbReference>
<name>N8YEL9_9GAMM</name>
<keyword evidence="1" id="KW-1133">Transmembrane helix</keyword>
<keyword evidence="4" id="KW-1185">Reference proteome</keyword>
<evidence type="ECO:0000256" key="1">
    <source>
        <dbReference type="SAM" id="Phobius"/>
    </source>
</evidence>
<feature type="domain" description="N-acetyltransferase" evidence="2">
    <location>
        <begin position="4"/>
        <end position="147"/>
    </location>
</feature>
<protein>
    <recommendedName>
        <fullName evidence="2">N-acetyltransferase domain-containing protein</fullName>
    </recommendedName>
</protein>
<dbReference type="InterPro" id="IPR000182">
    <property type="entry name" value="GNAT_dom"/>
</dbReference>
<evidence type="ECO:0000313" key="3">
    <source>
        <dbReference type="EMBL" id="ENV35267.1"/>
    </source>
</evidence>
<proteinExistence type="predicted"/>
<dbReference type="InterPro" id="IPR052564">
    <property type="entry name" value="N-acetyltrans/Recomb-assoc"/>
</dbReference>
<keyword evidence="1" id="KW-0472">Membrane</keyword>
<dbReference type="SUPFAM" id="SSF55729">
    <property type="entry name" value="Acyl-CoA N-acyltransferases (Nat)"/>
    <property type="match status" value="1"/>
</dbReference>
<dbReference type="PANTHER" id="PTHR43451">
    <property type="entry name" value="ACETYLTRANSFERASE (GNAT) FAMILY PROTEIN"/>
    <property type="match status" value="1"/>
</dbReference>
<dbReference type="PANTHER" id="PTHR43451:SF1">
    <property type="entry name" value="ACETYLTRANSFERASE"/>
    <property type="match status" value="1"/>
</dbReference>
<organism evidence="3 4">
    <name type="scientific">Acinetobacter gerneri DSM 14967 = CIP 107464 = MTCC 9824</name>
    <dbReference type="NCBI Taxonomy" id="1120926"/>
    <lineage>
        <taxon>Bacteria</taxon>
        <taxon>Pseudomonadati</taxon>
        <taxon>Pseudomonadota</taxon>
        <taxon>Gammaproteobacteria</taxon>
        <taxon>Moraxellales</taxon>
        <taxon>Moraxellaceae</taxon>
        <taxon>Acinetobacter</taxon>
    </lineage>
</organism>